<dbReference type="AlphaFoldDB" id="A0A3N4RP62"/>
<dbReference type="EMBL" id="RKQG01000001">
    <property type="protein sequence ID" value="RPE32899.1"/>
    <property type="molecule type" value="Genomic_DNA"/>
</dbReference>
<proteinExistence type="predicted"/>
<sequence length="149" mass="16214">MSQSVPDQPSDPDCPDPDGQLPYQVAVFARRISVAGELDRASFLLLEQLAATGPAKVKTLAAALGVDSSTVTRQAAPLLRERLVTRLPYPADRRAVQLALTPLGAGRLAQVRRRRRELIGELTAGWTARERAVFCALLARFNDGLLGRR</sequence>
<dbReference type="InterPro" id="IPR000835">
    <property type="entry name" value="HTH_MarR-typ"/>
</dbReference>
<dbReference type="Gene3D" id="1.10.10.10">
    <property type="entry name" value="Winged helix-like DNA-binding domain superfamily/Winged helix DNA-binding domain"/>
    <property type="match status" value="1"/>
</dbReference>
<dbReference type="SUPFAM" id="SSF46785">
    <property type="entry name" value="Winged helix' DNA-binding domain"/>
    <property type="match status" value="1"/>
</dbReference>
<feature type="domain" description="HTH marR-type" evidence="2">
    <location>
        <begin position="1"/>
        <end position="143"/>
    </location>
</feature>
<dbReference type="PANTHER" id="PTHR33164:SF57">
    <property type="entry name" value="MARR-FAMILY TRANSCRIPTIONAL REGULATOR"/>
    <property type="match status" value="1"/>
</dbReference>
<evidence type="ECO:0000313" key="3">
    <source>
        <dbReference type="EMBL" id="RPE32899.1"/>
    </source>
</evidence>
<dbReference type="Proteomes" id="UP000266906">
    <property type="component" value="Unassembled WGS sequence"/>
</dbReference>
<evidence type="ECO:0000256" key="1">
    <source>
        <dbReference type="SAM" id="MobiDB-lite"/>
    </source>
</evidence>
<protein>
    <submittedName>
        <fullName evidence="3">MarR family transcriptional regulator</fullName>
    </submittedName>
</protein>
<dbReference type="GO" id="GO:0006950">
    <property type="term" value="P:response to stress"/>
    <property type="evidence" value="ECO:0007669"/>
    <property type="project" value="TreeGrafter"/>
</dbReference>
<gene>
    <name evidence="3" type="ORF">EDD38_1169</name>
</gene>
<dbReference type="PROSITE" id="PS50995">
    <property type="entry name" value="HTH_MARR_2"/>
    <property type="match status" value="1"/>
</dbReference>
<accession>A0A3N4RP62</accession>
<dbReference type="RefSeq" id="WP_244259821.1">
    <property type="nucleotide sequence ID" value="NZ_RKQG01000001.1"/>
</dbReference>
<dbReference type="InterPro" id="IPR036388">
    <property type="entry name" value="WH-like_DNA-bd_sf"/>
</dbReference>
<name>A0A3N4RP62_9ACTN</name>
<organism evidence="3 4">
    <name type="scientific">Kitasatospora cineracea</name>
    <dbReference type="NCBI Taxonomy" id="88074"/>
    <lineage>
        <taxon>Bacteria</taxon>
        <taxon>Bacillati</taxon>
        <taxon>Actinomycetota</taxon>
        <taxon>Actinomycetes</taxon>
        <taxon>Kitasatosporales</taxon>
        <taxon>Streptomycetaceae</taxon>
        <taxon>Kitasatospora</taxon>
    </lineage>
</organism>
<dbReference type="Pfam" id="PF01047">
    <property type="entry name" value="MarR"/>
    <property type="match status" value="1"/>
</dbReference>
<keyword evidence="4" id="KW-1185">Reference proteome</keyword>
<dbReference type="InterPro" id="IPR036390">
    <property type="entry name" value="WH_DNA-bd_sf"/>
</dbReference>
<dbReference type="PANTHER" id="PTHR33164">
    <property type="entry name" value="TRANSCRIPTIONAL REGULATOR, MARR FAMILY"/>
    <property type="match status" value="1"/>
</dbReference>
<reference evidence="3 4" key="1">
    <citation type="submission" date="2018-11" db="EMBL/GenBank/DDBJ databases">
        <title>Sequencing the genomes of 1000 actinobacteria strains.</title>
        <authorList>
            <person name="Klenk H.-P."/>
        </authorList>
    </citation>
    <scope>NUCLEOTIDE SEQUENCE [LARGE SCALE GENOMIC DNA]</scope>
    <source>
        <strain evidence="3 4">DSM 44781</strain>
    </source>
</reference>
<evidence type="ECO:0000259" key="2">
    <source>
        <dbReference type="PROSITE" id="PS50995"/>
    </source>
</evidence>
<feature type="region of interest" description="Disordered" evidence="1">
    <location>
        <begin position="1"/>
        <end position="20"/>
    </location>
</feature>
<comment type="caution">
    <text evidence="3">The sequence shown here is derived from an EMBL/GenBank/DDBJ whole genome shotgun (WGS) entry which is preliminary data.</text>
</comment>
<dbReference type="SMART" id="SM00347">
    <property type="entry name" value="HTH_MARR"/>
    <property type="match status" value="1"/>
</dbReference>
<dbReference type="GO" id="GO:0003700">
    <property type="term" value="F:DNA-binding transcription factor activity"/>
    <property type="evidence" value="ECO:0007669"/>
    <property type="project" value="InterPro"/>
</dbReference>
<dbReference type="PRINTS" id="PR00598">
    <property type="entry name" value="HTHMARR"/>
</dbReference>
<dbReference type="InterPro" id="IPR039422">
    <property type="entry name" value="MarR/SlyA-like"/>
</dbReference>
<evidence type="ECO:0000313" key="4">
    <source>
        <dbReference type="Proteomes" id="UP000266906"/>
    </source>
</evidence>